<dbReference type="GO" id="GO:0035725">
    <property type="term" value="P:sodium ion transmembrane transport"/>
    <property type="evidence" value="ECO:0007669"/>
    <property type="project" value="TreeGrafter"/>
</dbReference>
<keyword evidence="2" id="KW-1133">Transmembrane helix</keyword>
<dbReference type="GO" id="GO:0005249">
    <property type="term" value="F:voltage-gated potassium channel activity"/>
    <property type="evidence" value="ECO:0007669"/>
    <property type="project" value="TreeGrafter"/>
</dbReference>
<accession>A0A1R2CWQ4</accession>
<dbReference type="SMART" id="SM00100">
    <property type="entry name" value="cNMP"/>
    <property type="match status" value="1"/>
</dbReference>
<evidence type="ECO:0000313" key="5">
    <source>
        <dbReference type="Proteomes" id="UP000187209"/>
    </source>
</evidence>
<gene>
    <name evidence="4" type="ORF">SteCoe_3655</name>
</gene>
<dbReference type="Proteomes" id="UP000187209">
    <property type="component" value="Unassembled WGS sequence"/>
</dbReference>
<protein>
    <recommendedName>
        <fullName evidence="3">Cyclic nucleotide-binding domain-containing protein</fullName>
    </recommendedName>
</protein>
<feature type="transmembrane region" description="Helical" evidence="2">
    <location>
        <begin position="216"/>
        <end position="237"/>
    </location>
</feature>
<dbReference type="OrthoDB" id="284133at2759"/>
<feature type="domain" description="Cyclic nucleotide-binding" evidence="3">
    <location>
        <begin position="392"/>
        <end position="492"/>
    </location>
</feature>
<keyword evidence="2" id="KW-0472">Membrane</keyword>
<dbReference type="InterPro" id="IPR013099">
    <property type="entry name" value="K_chnl_dom"/>
</dbReference>
<feature type="transmembrane region" description="Helical" evidence="2">
    <location>
        <begin position="287"/>
        <end position="305"/>
    </location>
</feature>
<reference evidence="4 5" key="1">
    <citation type="submission" date="2016-11" db="EMBL/GenBank/DDBJ databases">
        <title>The macronuclear genome of Stentor coeruleus: a giant cell with tiny introns.</title>
        <authorList>
            <person name="Slabodnick M."/>
            <person name="Ruby J.G."/>
            <person name="Reiff S.B."/>
            <person name="Swart E.C."/>
            <person name="Gosai S."/>
            <person name="Prabakaran S."/>
            <person name="Witkowska E."/>
            <person name="Larue G.E."/>
            <person name="Fisher S."/>
            <person name="Freeman R.M."/>
            <person name="Gunawardena J."/>
            <person name="Chu W."/>
            <person name="Stover N.A."/>
            <person name="Gregory B.D."/>
            <person name="Nowacki M."/>
            <person name="Derisi J."/>
            <person name="Roy S.W."/>
            <person name="Marshall W.F."/>
            <person name="Sood P."/>
        </authorList>
    </citation>
    <scope>NUCLEOTIDE SEQUENCE [LARGE SCALE GENOMIC DNA]</scope>
    <source>
        <strain evidence="4">WM001</strain>
    </source>
</reference>
<dbReference type="AlphaFoldDB" id="A0A1R2CWQ4"/>
<dbReference type="SUPFAM" id="SSF81324">
    <property type="entry name" value="Voltage-gated potassium channels"/>
    <property type="match status" value="1"/>
</dbReference>
<dbReference type="Pfam" id="PF00027">
    <property type="entry name" value="cNMP_binding"/>
    <property type="match status" value="1"/>
</dbReference>
<feature type="transmembrane region" description="Helical" evidence="2">
    <location>
        <begin position="101"/>
        <end position="122"/>
    </location>
</feature>
<dbReference type="InterPro" id="IPR000595">
    <property type="entry name" value="cNMP-bd_dom"/>
</dbReference>
<evidence type="ECO:0000313" key="4">
    <source>
        <dbReference type="EMBL" id="OMJ93410.1"/>
    </source>
</evidence>
<dbReference type="InterPro" id="IPR014710">
    <property type="entry name" value="RmlC-like_jellyroll"/>
</dbReference>
<dbReference type="PANTHER" id="PTHR45689">
    <property type="entry name" value="I[[H]] CHANNEL, ISOFORM E"/>
    <property type="match status" value="1"/>
</dbReference>
<keyword evidence="5" id="KW-1185">Reference proteome</keyword>
<dbReference type="InterPro" id="IPR051413">
    <property type="entry name" value="K/Na_HCN_channel"/>
</dbReference>
<dbReference type="Gene3D" id="1.10.287.630">
    <property type="entry name" value="Helix hairpin bin"/>
    <property type="match status" value="1"/>
</dbReference>
<proteinExistence type="predicted"/>
<feature type="transmembrane region" description="Helical" evidence="2">
    <location>
        <begin position="134"/>
        <end position="153"/>
    </location>
</feature>
<dbReference type="PROSITE" id="PS50042">
    <property type="entry name" value="CNMP_BINDING_3"/>
    <property type="match status" value="1"/>
</dbReference>
<dbReference type="Gene3D" id="1.10.287.70">
    <property type="match status" value="1"/>
</dbReference>
<dbReference type="GO" id="GO:0098855">
    <property type="term" value="C:HCN channel complex"/>
    <property type="evidence" value="ECO:0007669"/>
    <property type="project" value="TreeGrafter"/>
</dbReference>
<feature type="region of interest" description="Disordered" evidence="1">
    <location>
        <begin position="624"/>
        <end position="645"/>
    </location>
</feature>
<comment type="caution">
    <text evidence="4">The sequence shown here is derived from an EMBL/GenBank/DDBJ whole genome shotgun (WGS) entry which is preliminary data.</text>
</comment>
<name>A0A1R2CWQ4_9CILI</name>
<dbReference type="SUPFAM" id="SSF51206">
    <property type="entry name" value="cAMP-binding domain-like"/>
    <property type="match status" value="1"/>
</dbReference>
<dbReference type="Gene3D" id="2.60.120.10">
    <property type="entry name" value="Jelly Rolls"/>
    <property type="match status" value="1"/>
</dbReference>
<evidence type="ECO:0000256" key="1">
    <source>
        <dbReference type="SAM" id="MobiDB-lite"/>
    </source>
</evidence>
<dbReference type="InterPro" id="IPR018490">
    <property type="entry name" value="cNMP-bd_dom_sf"/>
</dbReference>
<dbReference type="CDD" id="cd00038">
    <property type="entry name" value="CAP_ED"/>
    <property type="match status" value="1"/>
</dbReference>
<dbReference type="Pfam" id="PF07885">
    <property type="entry name" value="Ion_trans_2"/>
    <property type="match status" value="1"/>
</dbReference>
<dbReference type="PANTHER" id="PTHR45689:SF5">
    <property type="entry name" value="I[[H]] CHANNEL, ISOFORM E"/>
    <property type="match status" value="1"/>
</dbReference>
<dbReference type="EMBL" id="MPUH01000043">
    <property type="protein sequence ID" value="OMJ93410.1"/>
    <property type="molecule type" value="Genomic_DNA"/>
</dbReference>
<organism evidence="4 5">
    <name type="scientific">Stentor coeruleus</name>
    <dbReference type="NCBI Taxonomy" id="5963"/>
    <lineage>
        <taxon>Eukaryota</taxon>
        <taxon>Sar</taxon>
        <taxon>Alveolata</taxon>
        <taxon>Ciliophora</taxon>
        <taxon>Postciliodesmatophora</taxon>
        <taxon>Heterotrichea</taxon>
        <taxon>Heterotrichida</taxon>
        <taxon>Stentoridae</taxon>
        <taxon>Stentor</taxon>
    </lineage>
</organism>
<evidence type="ECO:0000256" key="2">
    <source>
        <dbReference type="SAM" id="Phobius"/>
    </source>
</evidence>
<evidence type="ECO:0000259" key="3">
    <source>
        <dbReference type="PROSITE" id="PS50042"/>
    </source>
</evidence>
<sequence>MSKSKRWIRNSVEKSIAACTIKAINSDKKNEEAYLKKKSKHTFFPGNEILGSRMLLKTKFIIDGDSYIKIFWDTAIMLLTIAITYLIPYSVSFYYDYPRKFWRFLSSAYLLDMALTFNTSYFNQGARITDRKHIAINYLKTWFFIDLISSFPFENYFYDQLNYNINSALLAPQTSRSQLRFLLLFKLGRLFKYRILVFNVRDLCSVPFINKLTSTLSYFLAASLSLHFMACLFNIVYCESLHETYENYDKLYISTYTRYIRFFLRSIETMTSVGYGEFTVKTNEEKILMMLVMSMTSGLLGYFVGGFQSEIEKSNHVTYYFRDILRKTKLYCHRNNISHGLKSRIMNYIRNLRQLYKDNLIKEQDILDILSSPMREEVFSYIRGHFLIRLEDFSYLSGTCLRAVCYHLRLQIFGPNDLIVKQGELTNDLYFVVGGIVEVFHHFSSTTFKHLNKFSHFGEISFFTSLPRTASVKSWNYSEVLYLRQHEFFQILDSMPRDKDRMITLKRNLQIYGIGVLKIRCYLCLAAGHVASNCTKYIISVKPSSINPSIQKYRNLNANYSRKIVVSNQFQRYNFHSVRGLETSPDAIFKSNKYLAKRAELYNSWMNGMDRKNSQLISLITVNEKEDPEEEEDKQSSSESSNSSRENFIQFEFSRSERFSTLFSAESLSACLGSRRSSLLSSFSSGQAASCI</sequence>
<dbReference type="GO" id="GO:0003254">
    <property type="term" value="P:regulation of membrane depolarization"/>
    <property type="evidence" value="ECO:0007669"/>
    <property type="project" value="TreeGrafter"/>
</dbReference>
<feature type="transmembrane region" description="Helical" evidence="2">
    <location>
        <begin position="75"/>
        <end position="95"/>
    </location>
</feature>
<keyword evidence="2" id="KW-0812">Transmembrane</keyword>